<reference evidence="2 3" key="1">
    <citation type="submission" date="2020-06" db="EMBL/GenBank/DDBJ databases">
        <authorList>
            <person name="Li R."/>
            <person name="Bekaert M."/>
        </authorList>
    </citation>
    <scope>NUCLEOTIDE SEQUENCE [LARGE SCALE GENOMIC DNA]</scope>
    <source>
        <strain evidence="3">wild</strain>
    </source>
</reference>
<accession>A0A6J8CQB0</accession>
<evidence type="ECO:0000313" key="2">
    <source>
        <dbReference type="EMBL" id="CAC5397072.1"/>
    </source>
</evidence>
<protein>
    <recommendedName>
        <fullName evidence="1">Mab-21-like HhH/H2TH-like domain-containing protein</fullName>
    </recommendedName>
</protein>
<dbReference type="Gene3D" id="1.10.1410.40">
    <property type="match status" value="1"/>
</dbReference>
<name>A0A6J8CQB0_MYTCO</name>
<dbReference type="PANTHER" id="PTHR10656">
    <property type="entry name" value="CELL FATE DETERMINING PROTEIN MAB21-RELATED"/>
    <property type="match status" value="1"/>
</dbReference>
<dbReference type="AlphaFoldDB" id="A0A6J8CQB0"/>
<dbReference type="EMBL" id="CACVKT020005663">
    <property type="protein sequence ID" value="CAC5397072.1"/>
    <property type="molecule type" value="Genomic_DNA"/>
</dbReference>
<proteinExistence type="predicted"/>
<evidence type="ECO:0000259" key="1">
    <source>
        <dbReference type="Pfam" id="PF20266"/>
    </source>
</evidence>
<dbReference type="Pfam" id="PF20266">
    <property type="entry name" value="Mab-21_C"/>
    <property type="match status" value="1"/>
</dbReference>
<dbReference type="InterPro" id="IPR024810">
    <property type="entry name" value="MAB21L/cGLR"/>
</dbReference>
<dbReference type="InterPro" id="IPR046906">
    <property type="entry name" value="Mab-21_HhH/H2TH-like"/>
</dbReference>
<gene>
    <name evidence="2" type="ORF">MCOR_31548</name>
</gene>
<dbReference type="SMART" id="SM01265">
    <property type="entry name" value="Mab-21"/>
    <property type="match status" value="1"/>
</dbReference>
<evidence type="ECO:0000313" key="3">
    <source>
        <dbReference type="Proteomes" id="UP000507470"/>
    </source>
</evidence>
<sequence length="152" mass="18606">MKKLRIHWINLIAKDPFYWTYSYASCEKELLADIDVNGTCRKKSQRIIKKLKESWCPKGMKHYLTSYHLKNIMFWECEDHPHDYEWSDDNLATRLRSMCDRLFKCIREENVPQYFHPRVNLFSTKDIDVLNQVTRNIERILWDPVSYMQRHF</sequence>
<keyword evidence="3" id="KW-1185">Reference proteome</keyword>
<dbReference type="PANTHER" id="PTHR10656:SF30">
    <property type="entry name" value="PROTEIN MAB-21-LIKE 3"/>
    <property type="match status" value="1"/>
</dbReference>
<dbReference type="OrthoDB" id="5968689at2759"/>
<dbReference type="Proteomes" id="UP000507470">
    <property type="component" value="Unassembled WGS sequence"/>
</dbReference>
<feature type="domain" description="Mab-21-like HhH/H2TH-like" evidence="1">
    <location>
        <begin position="40"/>
        <end position="138"/>
    </location>
</feature>
<organism evidence="2 3">
    <name type="scientific">Mytilus coruscus</name>
    <name type="common">Sea mussel</name>
    <dbReference type="NCBI Taxonomy" id="42192"/>
    <lineage>
        <taxon>Eukaryota</taxon>
        <taxon>Metazoa</taxon>
        <taxon>Spiralia</taxon>
        <taxon>Lophotrochozoa</taxon>
        <taxon>Mollusca</taxon>
        <taxon>Bivalvia</taxon>
        <taxon>Autobranchia</taxon>
        <taxon>Pteriomorphia</taxon>
        <taxon>Mytilida</taxon>
        <taxon>Mytiloidea</taxon>
        <taxon>Mytilidae</taxon>
        <taxon>Mytilinae</taxon>
        <taxon>Mytilus</taxon>
    </lineage>
</organism>